<keyword evidence="1" id="KW-0812">Transmembrane</keyword>
<feature type="transmembrane region" description="Helical" evidence="1">
    <location>
        <begin position="219"/>
        <end position="240"/>
    </location>
</feature>
<feature type="transmembrane region" description="Helical" evidence="1">
    <location>
        <begin position="252"/>
        <end position="272"/>
    </location>
</feature>
<organism evidence="2 3">
    <name type="scientific">Rosistilla oblonga</name>
    <dbReference type="NCBI Taxonomy" id="2527990"/>
    <lineage>
        <taxon>Bacteria</taxon>
        <taxon>Pseudomonadati</taxon>
        <taxon>Planctomycetota</taxon>
        <taxon>Planctomycetia</taxon>
        <taxon>Pirellulales</taxon>
        <taxon>Pirellulaceae</taxon>
        <taxon>Rosistilla</taxon>
    </lineage>
</organism>
<reference evidence="2 3" key="1">
    <citation type="submission" date="2019-02" db="EMBL/GenBank/DDBJ databases">
        <title>Deep-cultivation of Planctomycetes and their phenomic and genomic characterization uncovers novel biology.</title>
        <authorList>
            <person name="Wiegand S."/>
            <person name="Jogler M."/>
            <person name="Boedeker C."/>
            <person name="Pinto D."/>
            <person name="Vollmers J."/>
            <person name="Rivas-Marin E."/>
            <person name="Kohn T."/>
            <person name="Peeters S.H."/>
            <person name="Heuer A."/>
            <person name="Rast P."/>
            <person name="Oberbeckmann S."/>
            <person name="Bunk B."/>
            <person name="Jeske O."/>
            <person name="Meyerdierks A."/>
            <person name="Storesund J.E."/>
            <person name="Kallscheuer N."/>
            <person name="Luecker S."/>
            <person name="Lage O.M."/>
            <person name="Pohl T."/>
            <person name="Merkel B.J."/>
            <person name="Hornburger P."/>
            <person name="Mueller R.-W."/>
            <person name="Bruemmer F."/>
            <person name="Labrenz M."/>
            <person name="Spormann A.M."/>
            <person name="Op den Camp H."/>
            <person name="Overmann J."/>
            <person name="Amann R."/>
            <person name="Jetten M.S.M."/>
            <person name="Mascher T."/>
            <person name="Medema M.H."/>
            <person name="Devos D.P."/>
            <person name="Kaster A.-K."/>
            <person name="Ovreas L."/>
            <person name="Rohde M."/>
            <person name="Galperin M.Y."/>
            <person name="Jogler C."/>
        </authorList>
    </citation>
    <scope>NUCLEOTIDE SEQUENCE [LARGE SCALE GENOMIC DNA]</scope>
    <source>
        <strain evidence="2 3">Mal33</strain>
    </source>
</reference>
<protein>
    <submittedName>
        <fullName evidence="2">Uncharacterized protein</fullName>
    </submittedName>
</protein>
<name>A0A518IXB5_9BACT</name>
<keyword evidence="1" id="KW-0472">Membrane</keyword>
<gene>
    <name evidence="2" type="ORF">Mal33_37440</name>
</gene>
<keyword evidence="3" id="KW-1185">Reference proteome</keyword>
<dbReference type="Proteomes" id="UP000316770">
    <property type="component" value="Chromosome"/>
</dbReference>
<dbReference type="AlphaFoldDB" id="A0A518IXB5"/>
<evidence type="ECO:0000313" key="3">
    <source>
        <dbReference type="Proteomes" id="UP000316770"/>
    </source>
</evidence>
<dbReference type="RefSeq" id="WP_145287395.1">
    <property type="nucleotide sequence ID" value="NZ_CP036318.1"/>
</dbReference>
<feature type="transmembrane region" description="Helical" evidence="1">
    <location>
        <begin position="30"/>
        <end position="57"/>
    </location>
</feature>
<evidence type="ECO:0000313" key="2">
    <source>
        <dbReference type="EMBL" id="QDV57731.1"/>
    </source>
</evidence>
<proteinExistence type="predicted"/>
<evidence type="ECO:0000256" key="1">
    <source>
        <dbReference type="SAM" id="Phobius"/>
    </source>
</evidence>
<feature type="transmembrane region" description="Helical" evidence="1">
    <location>
        <begin position="154"/>
        <end position="171"/>
    </location>
</feature>
<accession>A0A518IXB5</accession>
<feature type="transmembrane region" description="Helical" evidence="1">
    <location>
        <begin position="124"/>
        <end position="148"/>
    </location>
</feature>
<dbReference type="EMBL" id="CP036318">
    <property type="protein sequence ID" value="QDV57731.1"/>
    <property type="molecule type" value="Genomic_DNA"/>
</dbReference>
<keyword evidence="1" id="KW-1133">Transmembrane helix</keyword>
<sequence length="312" mass="35513">MQLDRTHVVVRPRSSSELCDLALLLMRQYFFPLCVAFFVGVLPFALLNALLIGWLPIESEFEGLADDETLAWRTEYVVLMASLIFLEAPLAGIFATLYIGQAVFEQRPTWRQVAQDAWATCRRWVWILGILRGPLPALLILMWCWWLGDADGLAVLFMMLILIFVCSFRAFRPHAPEILLLERCPLRSDKSGAVTFARRSHLFHTPVVGDSVNRFVTMMLLSVLLTVSLFFAMIFLQGVFAQRWSFNLVAQLVYVPVAMWIVAGYSVLFRFLCYLDNRIRLEGWDVELGLRAEVQRQFGVPESEAIAPGVGS</sequence>
<feature type="transmembrane region" description="Helical" evidence="1">
    <location>
        <begin position="77"/>
        <end position="104"/>
    </location>
</feature>